<evidence type="ECO:0000313" key="2">
    <source>
        <dbReference type="EMBL" id="KAG8239483.1"/>
    </source>
</evidence>
<feature type="region of interest" description="Disordered" evidence="1">
    <location>
        <begin position="1"/>
        <end position="20"/>
    </location>
</feature>
<feature type="compositionally biased region" description="Low complexity" evidence="1">
    <location>
        <begin position="32"/>
        <end position="48"/>
    </location>
</feature>
<dbReference type="OrthoDB" id="343070at2759"/>
<feature type="compositionally biased region" description="Polar residues" evidence="1">
    <location>
        <begin position="128"/>
        <end position="138"/>
    </location>
</feature>
<comment type="caution">
    <text evidence="2">The sequence shown here is derived from an EMBL/GenBank/DDBJ whole genome shotgun (WGS) entry which is preliminary data.</text>
</comment>
<dbReference type="EMBL" id="KZ309671">
    <property type="protein sequence ID" value="KAG8239483.1"/>
    <property type="molecule type" value="Genomic_DNA"/>
</dbReference>
<organism evidence="2 3">
    <name type="scientific">Ladona fulva</name>
    <name type="common">Scarce chaser dragonfly</name>
    <name type="synonym">Libellula fulva</name>
    <dbReference type="NCBI Taxonomy" id="123851"/>
    <lineage>
        <taxon>Eukaryota</taxon>
        <taxon>Metazoa</taxon>
        <taxon>Ecdysozoa</taxon>
        <taxon>Arthropoda</taxon>
        <taxon>Hexapoda</taxon>
        <taxon>Insecta</taxon>
        <taxon>Pterygota</taxon>
        <taxon>Palaeoptera</taxon>
        <taxon>Odonata</taxon>
        <taxon>Epiprocta</taxon>
        <taxon>Anisoptera</taxon>
        <taxon>Libelluloidea</taxon>
        <taxon>Libellulidae</taxon>
        <taxon>Ladona</taxon>
    </lineage>
</organism>
<keyword evidence="3" id="KW-1185">Reference proteome</keyword>
<dbReference type="Proteomes" id="UP000792457">
    <property type="component" value="Unassembled WGS sequence"/>
</dbReference>
<feature type="region of interest" description="Disordered" evidence="1">
    <location>
        <begin position="25"/>
        <end position="179"/>
    </location>
</feature>
<reference evidence="2" key="2">
    <citation type="submission" date="2017-10" db="EMBL/GenBank/DDBJ databases">
        <title>Ladona fulva Genome sequencing and assembly.</title>
        <authorList>
            <person name="Murali S."/>
            <person name="Richards S."/>
            <person name="Bandaranaike D."/>
            <person name="Bellair M."/>
            <person name="Blankenburg K."/>
            <person name="Chao H."/>
            <person name="Dinh H."/>
            <person name="Doddapaneni H."/>
            <person name="Dugan-Rocha S."/>
            <person name="Elkadiri S."/>
            <person name="Gnanaolivu R."/>
            <person name="Hernandez B."/>
            <person name="Skinner E."/>
            <person name="Javaid M."/>
            <person name="Lee S."/>
            <person name="Li M."/>
            <person name="Ming W."/>
            <person name="Munidasa M."/>
            <person name="Muniz J."/>
            <person name="Nguyen L."/>
            <person name="Hughes D."/>
            <person name="Osuji N."/>
            <person name="Pu L.-L."/>
            <person name="Puazo M."/>
            <person name="Qu C."/>
            <person name="Quiroz J."/>
            <person name="Raj R."/>
            <person name="Weissenberger G."/>
            <person name="Xin Y."/>
            <person name="Zou X."/>
            <person name="Han Y."/>
            <person name="Worley K."/>
            <person name="Muzny D."/>
            <person name="Gibbs R."/>
        </authorList>
    </citation>
    <scope>NUCLEOTIDE SEQUENCE</scope>
    <source>
        <strain evidence="2">Sampled in the wild</strain>
    </source>
</reference>
<feature type="compositionally biased region" description="Low complexity" evidence="1">
    <location>
        <begin position="111"/>
        <end position="120"/>
    </location>
</feature>
<gene>
    <name evidence="2" type="ORF">J437_LFUL018965</name>
</gene>
<feature type="compositionally biased region" description="Polar residues" evidence="1">
    <location>
        <begin position="49"/>
        <end position="67"/>
    </location>
</feature>
<feature type="compositionally biased region" description="Polar residues" evidence="1">
    <location>
        <begin position="170"/>
        <end position="179"/>
    </location>
</feature>
<dbReference type="AlphaFoldDB" id="A0A8K0KSB8"/>
<accession>A0A8K0KSB8</accession>
<proteinExistence type="predicted"/>
<feature type="compositionally biased region" description="Acidic residues" evidence="1">
    <location>
        <begin position="151"/>
        <end position="165"/>
    </location>
</feature>
<sequence length="179" mass="18478">MFVPRRTDGFGEAVSSPQVPTARFTFASTSDSQQPVAVAPVSVTPSAARTDSGTGRSVPTTPLQVSPQGDAAPVEMSSEVTQTVSSQLEEQEQRREQQLAIGGHDGEGATSSSSLEAPSSTNRDEGCPNNSSNTSNIGIPSIRVTAAPAEESGEGQVEGEDDGMEEPGLPSSQSQISEK</sequence>
<protein>
    <submittedName>
        <fullName evidence="2">Uncharacterized protein</fullName>
    </submittedName>
</protein>
<evidence type="ECO:0000313" key="3">
    <source>
        <dbReference type="Proteomes" id="UP000792457"/>
    </source>
</evidence>
<name>A0A8K0KSB8_LADFU</name>
<reference evidence="2" key="1">
    <citation type="submission" date="2013-04" db="EMBL/GenBank/DDBJ databases">
        <authorList>
            <person name="Qu J."/>
            <person name="Murali S.C."/>
            <person name="Bandaranaike D."/>
            <person name="Bellair M."/>
            <person name="Blankenburg K."/>
            <person name="Chao H."/>
            <person name="Dinh H."/>
            <person name="Doddapaneni H."/>
            <person name="Downs B."/>
            <person name="Dugan-Rocha S."/>
            <person name="Elkadiri S."/>
            <person name="Gnanaolivu R.D."/>
            <person name="Hernandez B."/>
            <person name="Javaid M."/>
            <person name="Jayaseelan J.C."/>
            <person name="Lee S."/>
            <person name="Li M."/>
            <person name="Ming W."/>
            <person name="Munidasa M."/>
            <person name="Muniz J."/>
            <person name="Nguyen L."/>
            <person name="Ongeri F."/>
            <person name="Osuji N."/>
            <person name="Pu L.-L."/>
            <person name="Puazo M."/>
            <person name="Qu C."/>
            <person name="Quiroz J."/>
            <person name="Raj R."/>
            <person name="Weissenberger G."/>
            <person name="Xin Y."/>
            <person name="Zou X."/>
            <person name="Han Y."/>
            <person name="Richards S."/>
            <person name="Worley K."/>
            <person name="Muzny D."/>
            <person name="Gibbs R."/>
        </authorList>
    </citation>
    <scope>NUCLEOTIDE SEQUENCE</scope>
    <source>
        <strain evidence="2">Sampled in the wild</strain>
    </source>
</reference>
<evidence type="ECO:0000256" key="1">
    <source>
        <dbReference type="SAM" id="MobiDB-lite"/>
    </source>
</evidence>